<name>A0AA46NQR4_9GAMM</name>
<accession>A0AA46NQR4</accession>
<reference evidence="1" key="1">
    <citation type="journal article" date="2022" name="J Glob Antimicrob Resist">
        <title>Comparative analysis of IMP-4- and OXA-58-containing plasmids of three carbapenemase-producing Acinetobacter ursingii strains in the Netherlands.</title>
        <authorList>
            <person name="Hendrickx A.P.A."/>
            <person name="Schade R.P."/>
            <person name="Landman F."/>
            <person name="Bosch T."/>
            <person name="Schouls L.M."/>
            <person name="van Dijk K."/>
        </authorList>
    </citation>
    <scope>NUCLEOTIDE SEQUENCE</scope>
    <source>
        <strain evidence="1">RIVM_C010761</strain>
    </source>
</reference>
<proteinExistence type="predicted"/>
<organism evidence="1 2">
    <name type="scientific">Acinetobacter ursingii</name>
    <dbReference type="NCBI Taxonomy" id="108980"/>
    <lineage>
        <taxon>Bacteria</taxon>
        <taxon>Pseudomonadati</taxon>
        <taxon>Pseudomonadota</taxon>
        <taxon>Gammaproteobacteria</taxon>
        <taxon>Moraxellales</taxon>
        <taxon>Moraxellaceae</taxon>
        <taxon>Acinetobacter</taxon>
    </lineage>
</organism>
<protein>
    <submittedName>
        <fullName evidence="1">Uncharacterized protein</fullName>
    </submittedName>
</protein>
<sequence length="114" mass="12989">MKFDNTNKHPCANKCTDFKDEQCKTCLVKEQEGQSEAEFLVGDVVVSTLDTVIPELFEVQEEPHHSYEEYVMCKPLNHVYKCWLALNEIRPATVAELNANRRLSDAEQALGEVS</sequence>
<gene>
    <name evidence="1" type="ORF">LSO58_06955</name>
</gene>
<evidence type="ECO:0000313" key="2">
    <source>
        <dbReference type="Proteomes" id="UP001164081"/>
    </source>
</evidence>
<evidence type="ECO:0000313" key="1">
    <source>
        <dbReference type="EMBL" id="UYF76607.1"/>
    </source>
</evidence>
<dbReference type="Proteomes" id="UP001164081">
    <property type="component" value="Chromosome"/>
</dbReference>
<dbReference type="AlphaFoldDB" id="A0AA46NQR4"/>
<dbReference type="EMBL" id="CP089044">
    <property type="protein sequence ID" value="UYF76607.1"/>
    <property type="molecule type" value="Genomic_DNA"/>
</dbReference>
<dbReference type="RefSeq" id="WP_263503767.1">
    <property type="nucleotide sequence ID" value="NZ_CP089044.1"/>
</dbReference>